<keyword evidence="1" id="KW-0677">Repeat</keyword>
<dbReference type="Gene3D" id="1.25.40.20">
    <property type="entry name" value="Ankyrin repeat-containing domain"/>
    <property type="match status" value="1"/>
</dbReference>
<gene>
    <name evidence="4" type="ORF">CLV68_4020</name>
</gene>
<dbReference type="RefSeq" id="WP_121392432.1">
    <property type="nucleotide sequence ID" value="NZ_RCDD01000003.1"/>
</dbReference>
<evidence type="ECO:0000313" key="4">
    <source>
        <dbReference type="EMBL" id="RLK57930.1"/>
    </source>
</evidence>
<dbReference type="SUPFAM" id="SSF48403">
    <property type="entry name" value="Ankyrin repeat"/>
    <property type="match status" value="1"/>
</dbReference>
<keyword evidence="5" id="KW-1185">Reference proteome</keyword>
<dbReference type="PROSITE" id="PS50088">
    <property type="entry name" value="ANK_REPEAT"/>
    <property type="match status" value="2"/>
</dbReference>
<protein>
    <submittedName>
        <fullName evidence="4">Uncharacterized protein</fullName>
    </submittedName>
</protein>
<dbReference type="OrthoDB" id="9812708at2"/>
<organism evidence="4 5">
    <name type="scientific">Actinokineospora cianjurensis</name>
    <dbReference type="NCBI Taxonomy" id="585224"/>
    <lineage>
        <taxon>Bacteria</taxon>
        <taxon>Bacillati</taxon>
        <taxon>Actinomycetota</taxon>
        <taxon>Actinomycetes</taxon>
        <taxon>Pseudonocardiales</taxon>
        <taxon>Pseudonocardiaceae</taxon>
        <taxon>Actinokineospora</taxon>
    </lineage>
</organism>
<evidence type="ECO:0000256" key="3">
    <source>
        <dbReference type="PROSITE-ProRule" id="PRU00023"/>
    </source>
</evidence>
<comment type="caution">
    <text evidence="4">The sequence shown here is derived from an EMBL/GenBank/DDBJ whole genome shotgun (WGS) entry which is preliminary data.</text>
</comment>
<evidence type="ECO:0000313" key="5">
    <source>
        <dbReference type="Proteomes" id="UP000282454"/>
    </source>
</evidence>
<dbReference type="EMBL" id="RCDD01000003">
    <property type="protein sequence ID" value="RLK57930.1"/>
    <property type="molecule type" value="Genomic_DNA"/>
</dbReference>
<dbReference type="AlphaFoldDB" id="A0A421B0P0"/>
<dbReference type="PANTHER" id="PTHR24171">
    <property type="entry name" value="ANKYRIN REPEAT DOMAIN-CONTAINING PROTEIN 39-RELATED"/>
    <property type="match status" value="1"/>
</dbReference>
<feature type="repeat" description="ANK" evidence="3">
    <location>
        <begin position="38"/>
        <end position="70"/>
    </location>
</feature>
<name>A0A421B0P0_9PSEU</name>
<dbReference type="PROSITE" id="PS50297">
    <property type="entry name" value="ANK_REP_REGION"/>
    <property type="match status" value="1"/>
</dbReference>
<dbReference type="InterPro" id="IPR036770">
    <property type="entry name" value="Ankyrin_rpt-contain_sf"/>
</dbReference>
<keyword evidence="2 3" id="KW-0040">ANK repeat</keyword>
<feature type="repeat" description="ANK" evidence="3">
    <location>
        <begin position="71"/>
        <end position="105"/>
    </location>
</feature>
<evidence type="ECO:0000256" key="2">
    <source>
        <dbReference type="ARBA" id="ARBA00023043"/>
    </source>
</evidence>
<dbReference type="SMART" id="SM00248">
    <property type="entry name" value="ANK"/>
    <property type="match status" value="3"/>
</dbReference>
<dbReference type="InterPro" id="IPR002110">
    <property type="entry name" value="Ankyrin_rpt"/>
</dbReference>
<dbReference type="Proteomes" id="UP000282454">
    <property type="component" value="Unassembled WGS sequence"/>
</dbReference>
<reference evidence="4 5" key="1">
    <citation type="submission" date="2018-10" db="EMBL/GenBank/DDBJ databases">
        <title>Genomic Encyclopedia of Archaeal and Bacterial Type Strains, Phase II (KMG-II): from individual species to whole genera.</title>
        <authorList>
            <person name="Goeker M."/>
        </authorList>
    </citation>
    <scope>NUCLEOTIDE SEQUENCE [LARGE SCALE GENOMIC DNA]</scope>
    <source>
        <strain evidence="4 5">DSM 45657</strain>
    </source>
</reference>
<accession>A0A421B0P0</accession>
<evidence type="ECO:0000256" key="1">
    <source>
        <dbReference type="ARBA" id="ARBA00022737"/>
    </source>
</evidence>
<dbReference type="Pfam" id="PF12796">
    <property type="entry name" value="Ank_2"/>
    <property type="match status" value="1"/>
</dbReference>
<dbReference type="PRINTS" id="PR01415">
    <property type="entry name" value="ANKYRIN"/>
</dbReference>
<sequence length="130" mass="13533">MTTGPTRTRLHHVAMSGTAAEAAALVKSGADPGSADHNGFTPLHLAAQFGNLAVAEILLRAGAPVDPRNTHGNTPLFTAVFTSQGRGDMITLLRANGADPTLPNTAGQTPLALARLIANHDVRQFFTDLD</sequence>
<proteinExistence type="predicted"/>